<feature type="transmembrane region" description="Helical" evidence="1">
    <location>
        <begin position="94"/>
        <end position="118"/>
    </location>
</feature>
<name>A0A5K1VHC0_ENTHI</name>
<dbReference type="VEuPathDB" id="AmoebaDB:EHI7A_111740"/>
<sequence>MEQPVIQIDTKESKPLFKLSNYRMTVHALLLSFISCIYGGVPTIVLLVIGGIMIYDNINKNAFSIKASIPFIVLTGFFFLSLIVNFVSTMDISINTLLIFFTLMIYVVLYLVCIMFNFNLVKEFNFIDKKDIEIILNIMSSTLGFISVPVASYAITHFIPSLELYVPFLFVFVHLITSPNGDDPILISFSAIITLIASVFSFLELGQLYIIMLPMSMYLLILTPHLRFLALASAPMFVASCTMLLSDNMLYFTLVGIITVIFVLTTLKRPNIIECTVLCLLISLLSFLVLSSSKLNTITLVIMSLGIGLIAFRIRFNFDPIVFISIGSAVVTLFMYLHTSFHHIYFHITRFIIFNINLHDFTIIYAIFATFTLLLPYLMVKTNRTIFSILATIYSFGLATIEYIVASRRNGIFYNDTYCVFTGVMLCLIGYLMYKTKKIYLTSFAIIISFQIAKLSMFIFPRYLSIFSIAVYLSTIIIRQSYHPNVAIDTIYFLVNQIWNALTSLTVSATFISTLHVIYFNEVPTYVQTLLEAFLLMCILATHECYVLKNNYFVIPFTGLFGSALGVLLSLGADSSLDQLLIFFIVGILIFTSTNYTYSIAHNFLTRLVFIISLSFLFAHYMFGYLPIAPSWFFILLLLPSCCGVAITMETIFVNQKTIKLLLPLYSILCISLPLSFAGAVITTLNLVQLRSIASVVFSLHFTLHVAVLIANNISQKQMIKKYSYNTMMTIISGPWSIIMGIFLHYFVLNGSSIAVLIFVPILELIIVEKFVKLEERKRSGLVLFSIIIILPILTLSSILKYGFNIYVLTTYIFIIIWNVFIIYFALFLFTKKEIFQFPIFLIITQFVVSILILCFTTNDLMFTQCVLVVFIAPIAIYMQLTNKTEQKDSLVL</sequence>
<feature type="transmembrane region" description="Helical" evidence="1">
    <location>
        <begin position="28"/>
        <end position="55"/>
    </location>
</feature>
<feature type="transmembrane region" description="Helical" evidence="1">
    <location>
        <begin position="249"/>
        <end position="267"/>
    </location>
</feature>
<feature type="transmembrane region" description="Helical" evidence="1">
    <location>
        <begin position="693"/>
        <end position="711"/>
    </location>
</feature>
<feature type="transmembrane region" description="Helical" evidence="1">
    <location>
        <begin position="361"/>
        <end position="379"/>
    </location>
</feature>
<feature type="transmembrane region" description="Helical" evidence="1">
    <location>
        <begin position="321"/>
        <end position="341"/>
    </location>
</feature>
<accession>A0A5K1VHC0</accession>
<feature type="transmembrane region" description="Helical" evidence="1">
    <location>
        <begin position="386"/>
        <end position="406"/>
    </location>
</feature>
<evidence type="ECO:0000256" key="1">
    <source>
        <dbReference type="SAM" id="Phobius"/>
    </source>
</evidence>
<dbReference type="OMA" id="IGPNIRW"/>
<keyword evidence="1" id="KW-0472">Membrane</keyword>
<dbReference type="AlphaFoldDB" id="A0A5K1VHC0"/>
<feature type="transmembrane region" description="Helical" evidence="1">
    <location>
        <begin position="217"/>
        <end position="237"/>
    </location>
</feature>
<keyword evidence="1" id="KW-0812">Transmembrane</keyword>
<organism evidence="2 3">
    <name type="scientific">Entamoeba histolytica</name>
    <dbReference type="NCBI Taxonomy" id="5759"/>
    <lineage>
        <taxon>Eukaryota</taxon>
        <taxon>Amoebozoa</taxon>
        <taxon>Evosea</taxon>
        <taxon>Archamoebae</taxon>
        <taxon>Mastigamoebida</taxon>
        <taxon>Entamoebidae</taxon>
        <taxon>Entamoeba</taxon>
    </lineage>
</organism>
<reference evidence="2 3" key="1">
    <citation type="submission" date="2016-05" db="EMBL/GenBank/DDBJ databases">
        <title>First whole genome sequencing of Entamoeba histolytica HM1:IMSS-clone-6.</title>
        <authorList>
            <person name="Mukherjee Avik.K."/>
            <person name="Izumyama S."/>
            <person name="Nakada-Tsukui K."/>
            <person name="Nozaki T."/>
        </authorList>
    </citation>
    <scope>NUCLEOTIDE SEQUENCE [LARGE SCALE GENOMIC DNA]</scope>
    <source>
        <strain evidence="2 3">HM1:IMSS clone 6</strain>
    </source>
</reference>
<dbReference type="Proteomes" id="UP000078387">
    <property type="component" value="Unassembled WGS sequence"/>
</dbReference>
<feature type="transmembrane region" description="Helical" evidence="1">
    <location>
        <begin position="297"/>
        <end position="314"/>
    </location>
</feature>
<feature type="transmembrane region" description="Helical" evidence="1">
    <location>
        <begin position="838"/>
        <end position="856"/>
    </location>
</feature>
<feature type="transmembrane region" description="Helical" evidence="1">
    <location>
        <begin position="272"/>
        <end position="291"/>
    </location>
</feature>
<feature type="transmembrane region" description="Helical" evidence="1">
    <location>
        <begin position="806"/>
        <end position="831"/>
    </location>
</feature>
<protein>
    <submittedName>
        <fullName evidence="2">Uncharacterized protein</fullName>
    </submittedName>
</protein>
<feature type="transmembrane region" description="Helical" evidence="1">
    <location>
        <begin position="412"/>
        <end position="432"/>
    </location>
</feature>
<feature type="transmembrane region" description="Helical" evidence="1">
    <location>
        <begin position="862"/>
        <end position="881"/>
    </location>
</feature>
<feature type="transmembrane region" description="Helical" evidence="1">
    <location>
        <begin position="525"/>
        <end position="541"/>
    </location>
</feature>
<feature type="transmembrane region" description="Helical" evidence="1">
    <location>
        <begin position="439"/>
        <end position="457"/>
    </location>
</feature>
<dbReference type="VEuPathDB" id="AmoebaDB:EHI8A_091620"/>
<feature type="transmembrane region" description="Helical" evidence="1">
    <location>
        <begin position="723"/>
        <end position="748"/>
    </location>
</feature>
<feature type="transmembrane region" description="Helical" evidence="1">
    <location>
        <begin position="665"/>
        <end position="687"/>
    </location>
</feature>
<feature type="transmembrane region" description="Helical" evidence="1">
    <location>
        <begin position="605"/>
        <end position="626"/>
    </location>
</feature>
<feature type="transmembrane region" description="Helical" evidence="1">
    <location>
        <begin position="185"/>
        <end position="205"/>
    </location>
</feature>
<proteinExistence type="predicted"/>
<gene>
    <name evidence="2" type="ORF">CL6EHI_157130</name>
</gene>
<feature type="transmembrane region" description="Helical" evidence="1">
    <location>
        <begin position="67"/>
        <end position="87"/>
    </location>
</feature>
<feature type="transmembrane region" description="Helical" evidence="1">
    <location>
        <begin position="754"/>
        <end position="772"/>
    </location>
</feature>
<evidence type="ECO:0000313" key="3">
    <source>
        <dbReference type="Proteomes" id="UP000078387"/>
    </source>
</evidence>
<comment type="caution">
    <text evidence="2">The sequence shown here is derived from an EMBL/GenBank/DDBJ whole genome shotgun (WGS) entry which is preliminary data.</text>
</comment>
<feature type="transmembrane region" description="Helical" evidence="1">
    <location>
        <begin position="781"/>
        <end position="800"/>
    </location>
</feature>
<dbReference type="VEuPathDB" id="AmoebaDB:KM1_165470"/>
<dbReference type="VEuPathDB" id="AmoebaDB:EHI5A_135600"/>
<keyword evidence="1" id="KW-1133">Transmembrane helix</keyword>
<feature type="transmembrane region" description="Helical" evidence="1">
    <location>
        <begin position="491"/>
        <end position="519"/>
    </location>
</feature>
<feature type="transmembrane region" description="Helical" evidence="1">
    <location>
        <begin position="632"/>
        <end position="653"/>
    </location>
</feature>
<evidence type="ECO:0000313" key="2">
    <source>
        <dbReference type="EMBL" id="GAT98900.1"/>
    </source>
</evidence>
<feature type="transmembrane region" description="Helical" evidence="1">
    <location>
        <begin position="579"/>
        <end position="598"/>
    </location>
</feature>
<dbReference type="EMBL" id="BDEQ01000001">
    <property type="protein sequence ID" value="GAT98900.1"/>
    <property type="molecule type" value="Genomic_DNA"/>
</dbReference>
<feature type="transmembrane region" description="Helical" evidence="1">
    <location>
        <begin position="463"/>
        <end position="479"/>
    </location>
</feature>
<dbReference type="VEuPathDB" id="AmoebaDB:EHI_157130"/>
<feature type="transmembrane region" description="Helical" evidence="1">
    <location>
        <begin position="134"/>
        <end position="155"/>
    </location>
</feature>
<feature type="transmembrane region" description="Helical" evidence="1">
    <location>
        <begin position="553"/>
        <end position="573"/>
    </location>
</feature>